<gene>
    <name evidence="1" type="ORF">RF55_14324</name>
</gene>
<evidence type="ECO:0000313" key="2">
    <source>
        <dbReference type="Proteomes" id="UP000036403"/>
    </source>
</evidence>
<protein>
    <submittedName>
        <fullName evidence="1">Uncharacterized protein</fullName>
    </submittedName>
</protein>
<reference evidence="1 2" key="1">
    <citation type="submission" date="2015-04" db="EMBL/GenBank/DDBJ databases">
        <title>Lasius niger genome sequencing.</title>
        <authorList>
            <person name="Konorov E.A."/>
            <person name="Nikitin M.A."/>
            <person name="Kirill M.V."/>
            <person name="Chang P."/>
        </authorList>
    </citation>
    <scope>NUCLEOTIDE SEQUENCE [LARGE SCALE GENOMIC DNA]</scope>
    <source>
        <tissue evidence="1">Whole</tissue>
    </source>
</reference>
<proteinExistence type="predicted"/>
<keyword evidence="2" id="KW-1185">Reference proteome</keyword>
<organism evidence="1 2">
    <name type="scientific">Lasius niger</name>
    <name type="common">Black garden ant</name>
    <dbReference type="NCBI Taxonomy" id="67767"/>
    <lineage>
        <taxon>Eukaryota</taxon>
        <taxon>Metazoa</taxon>
        <taxon>Ecdysozoa</taxon>
        <taxon>Arthropoda</taxon>
        <taxon>Hexapoda</taxon>
        <taxon>Insecta</taxon>
        <taxon>Pterygota</taxon>
        <taxon>Neoptera</taxon>
        <taxon>Endopterygota</taxon>
        <taxon>Hymenoptera</taxon>
        <taxon>Apocrita</taxon>
        <taxon>Aculeata</taxon>
        <taxon>Formicoidea</taxon>
        <taxon>Formicidae</taxon>
        <taxon>Formicinae</taxon>
        <taxon>Lasius</taxon>
        <taxon>Lasius</taxon>
    </lineage>
</organism>
<dbReference type="EMBL" id="LBMM01011769">
    <property type="protein sequence ID" value="KMQ86641.1"/>
    <property type="molecule type" value="Genomic_DNA"/>
</dbReference>
<evidence type="ECO:0000313" key="1">
    <source>
        <dbReference type="EMBL" id="KMQ86641.1"/>
    </source>
</evidence>
<name>A0A0J7K8W6_LASNI</name>
<dbReference type="Proteomes" id="UP000036403">
    <property type="component" value="Unassembled WGS sequence"/>
</dbReference>
<dbReference type="STRING" id="67767.A0A0J7K8W6"/>
<dbReference type="PaxDb" id="67767-A0A0J7K8W6"/>
<accession>A0A0J7K8W6</accession>
<sequence>MALSVLPGCLPPMGPSNLLRDKIAYDKAIKQGSQEELLLNIVQLRFADTPVFLETQQIIGNYNYKKRLIGGIAGSPWGGVPEAEYNGLGMAGELAFADNPTITYQPLSGDHMSALILHPLSPNVVVPLIQGSPIDMLLSLVAESLGGEENIRNPVSAGPMAYQSAENFTLLVQDLRKLQIEGAISVRHILGAAATKNLPAVPARTYLVFENGGEESITKLQNETKKLLDLPQNVKEAEIVYDRKPTGKAQIVLTTRSMLSILTNISATIEVSPESIKEGKTVPTISDNVRKGRSTIVVHCDHEKSKKDVFVEIHYKDHTYWISDSDFESKLAFTLLQIICTLAMNRTAEGAMVTIPVSGGH</sequence>
<dbReference type="AlphaFoldDB" id="A0A0J7K8W6"/>
<dbReference type="OrthoDB" id="10670983at2759"/>
<comment type="caution">
    <text evidence="1">The sequence shown here is derived from an EMBL/GenBank/DDBJ whole genome shotgun (WGS) entry which is preliminary data.</text>
</comment>